<keyword evidence="2" id="KW-0812">Transmembrane</keyword>
<feature type="signal peptide" evidence="3">
    <location>
        <begin position="1"/>
        <end position="27"/>
    </location>
</feature>
<evidence type="ECO:0000256" key="1">
    <source>
        <dbReference type="SAM" id="MobiDB-lite"/>
    </source>
</evidence>
<keyword evidence="3" id="KW-0732">Signal</keyword>
<feature type="transmembrane region" description="Helical" evidence="2">
    <location>
        <begin position="235"/>
        <end position="262"/>
    </location>
</feature>
<dbReference type="EMBL" id="JAWQEG010000128">
    <property type="protein sequence ID" value="KAK3894239.1"/>
    <property type="molecule type" value="Genomic_DNA"/>
</dbReference>
<feature type="region of interest" description="Disordered" evidence="1">
    <location>
        <begin position="287"/>
        <end position="308"/>
    </location>
</feature>
<accession>A0AAE1GJM7</accession>
<keyword evidence="2" id="KW-1133">Transmembrane helix</keyword>
<dbReference type="Proteomes" id="UP001286313">
    <property type="component" value="Unassembled WGS sequence"/>
</dbReference>
<reference evidence="4" key="1">
    <citation type="submission" date="2023-10" db="EMBL/GenBank/DDBJ databases">
        <title>Genome assemblies of two species of porcelain crab, Petrolisthes cinctipes and Petrolisthes manimaculis (Anomura: Porcellanidae).</title>
        <authorList>
            <person name="Angst P."/>
        </authorList>
    </citation>
    <scope>NUCLEOTIDE SEQUENCE</scope>
    <source>
        <strain evidence="4">PB745_01</strain>
        <tissue evidence="4">Gill</tissue>
    </source>
</reference>
<proteinExistence type="predicted"/>
<evidence type="ECO:0000313" key="5">
    <source>
        <dbReference type="Proteomes" id="UP001286313"/>
    </source>
</evidence>
<protein>
    <submittedName>
        <fullName evidence="4">Uncharacterized protein</fullName>
    </submittedName>
</protein>
<keyword evidence="5" id="KW-1185">Reference proteome</keyword>
<dbReference type="AlphaFoldDB" id="A0AAE1GJM7"/>
<keyword evidence="2" id="KW-0472">Membrane</keyword>
<gene>
    <name evidence="4" type="ORF">Pcinc_002001</name>
</gene>
<name>A0AAE1GJM7_PETCI</name>
<feature type="chain" id="PRO_5042274285" evidence="3">
    <location>
        <begin position="28"/>
        <end position="343"/>
    </location>
</feature>
<sequence>MFKMLPSSVTSASYLFTIIPAISVVCGWSWETGCGEWNEHYNYYVCDPDHTLQYFDRQLVNDTAEHCHVGARIENLRVVVFITASLPAFTDAAEEDTNNTNNGGVMRNNETLYMLDTGDERGNDGKQKTGGKTVAAVLHLEQQILRAYNNNNNNNNTSPKQHSPTLFIIVTQKPFQVRVWASADVDLSESEMRGAEEAAHASHAAHHHLHTALTLALVSVCQSIKQKGMNNYYNVHWVVLTVTWIFISLFFIGGLVCVALYLRQAKKTRIRESQTYPEGEVVGLHQRASCSRHASTSPPPASGDLNSNSTVAYRSTGHVLLGTTDITALPSNRCSSTDHLLDS</sequence>
<evidence type="ECO:0000256" key="2">
    <source>
        <dbReference type="SAM" id="Phobius"/>
    </source>
</evidence>
<comment type="caution">
    <text evidence="4">The sequence shown here is derived from an EMBL/GenBank/DDBJ whole genome shotgun (WGS) entry which is preliminary data.</text>
</comment>
<evidence type="ECO:0000256" key="3">
    <source>
        <dbReference type="SAM" id="SignalP"/>
    </source>
</evidence>
<organism evidence="4 5">
    <name type="scientific">Petrolisthes cinctipes</name>
    <name type="common">Flat porcelain crab</name>
    <dbReference type="NCBI Taxonomy" id="88211"/>
    <lineage>
        <taxon>Eukaryota</taxon>
        <taxon>Metazoa</taxon>
        <taxon>Ecdysozoa</taxon>
        <taxon>Arthropoda</taxon>
        <taxon>Crustacea</taxon>
        <taxon>Multicrustacea</taxon>
        <taxon>Malacostraca</taxon>
        <taxon>Eumalacostraca</taxon>
        <taxon>Eucarida</taxon>
        <taxon>Decapoda</taxon>
        <taxon>Pleocyemata</taxon>
        <taxon>Anomura</taxon>
        <taxon>Galatheoidea</taxon>
        <taxon>Porcellanidae</taxon>
        <taxon>Petrolisthes</taxon>
    </lineage>
</organism>
<evidence type="ECO:0000313" key="4">
    <source>
        <dbReference type="EMBL" id="KAK3894239.1"/>
    </source>
</evidence>